<organism evidence="2 3">
    <name type="scientific">Gymnopus androsaceus JB14</name>
    <dbReference type="NCBI Taxonomy" id="1447944"/>
    <lineage>
        <taxon>Eukaryota</taxon>
        <taxon>Fungi</taxon>
        <taxon>Dikarya</taxon>
        <taxon>Basidiomycota</taxon>
        <taxon>Agaricomycotina</taxon>
        <taxon>Agaricomycetes</taxon>
        <taxon>Agaricomycetidae</taxon>
        <taxon>Agaricales</taxon>
        <taxon>Marasmiineae</taxon>
        <taxon>Omphalotaceae</taxon>
        <taxon>Gymnopus</taxon>
    </lineage>
</organism>
<dbReference type="AlphaFoldDB" id="A0A6A4H605"/>
<name>A0A6A4H605_9AGAR</name>
<evidence type="ECO:0000313" key="2">
    <source>
        <dbReference type="EMBL" id="KAE9393541.1"/>
    </source>
</evidence>
<dbReference type="Proteomes" id="UP000799118">
    <property type="component" value="Unassembled WGS sequence"/>
</dbReference>
<feature type="compositionally biased region" description="Acidic residues" evidence="1">
    <location>
        <begin position="66"/>
        <end position="76"/>
    </location>
</feature>
<dbReference type="OrthoDB" id="2665372at2759"/>
<protein>
    <submittedName>
        <fullName evidence="2">Uncharacterized protein</fullName>
    </submittedName>
</protein>
<sequence length="202" mass="22920">MSFCHLQTQLMKKKSAAAEVHVLAHDLLEVVITQDYPPDPAPKSASDEPMAYEGGTHGSGWVNSDNDSEDEVEDTEVEKTARKVRVEYQDFHTNRQDRTDKTSKYWEQQTAGMVDAYMDWCCRNTMGEPLPTCGKPSLWINVVDVFGTDYREVPHTNNVFDSASLIRSAFIMHCLYNVHISQLFTKTLCDLEGVAFRPYISS</sequence>
<proteinExistence type="predicted"/>
<keyword evidence="3" id="KW-1185">Reference proteome</keyword>
<accession>A0A6A4H605</accession>
<reference evidence="2" key="1">
    <citation type="journal article" date="2019" name="Environ. Microbiol.">
        <title>Fungal ecological strategies reflected in gene transcription - a case study of two litter decomposers.</title>
        <authorList>
            <person name="Barbi F."/>
            <person name="Kohler A."/>
            <person name="Barry K."/>
            <person name="Baskaran P."/>
            <person name="Daum C."/>
            <person name="Fauchery L."/>
            <person name="Ihrmark K."/>
            <person name="Kuo A."/>
            <person name="LaButti K."/>
            <person name="Lipzen A."/>
            <person name="Morin E."/>
            <person name="Grigoriev I.V."/>
            <person name="Henrissat B."/>
            <person name="Lindahl B."/>
            <person name="Martin F."/>
        </authorList>
    </citation>
    <scope>NUCLEOTIDE SEQUENCE</scope>
    <source>
        <strain evidence="2">JB14</strain>
    </source>
</reference>
<evidence type="ECO:0000256" key="1">
    <source>
        <dbReference type="SAM" id="MobiDB-lite"/>
    </source>
</evidence>
<feature type="region of interest" description="Disordered" evidence="1">
    <location>
        <begin position="35"/>
        <end position="77"/>
    </location>
</feature>
<gene>
    <name evidence="2" type="ORF">BT96DRAFT_999319</name>
</gene>
<dbReference type="EMBL" id="ML769569">
    <property type="protein sequence ID" value="KAE9393541.1"/>
    <property type="molecule type" value="Genomic_DNA"/>
</dbReference>
<evidence type="ECO:0000313" key="3">
    <source>
        <dbReference type="Proteomes" id="UP000799118"/>
    </source>
</evidence>